<dbReference type="SMART" id="SM00418">
    <property type="entry name" value="HTH_ARSR"/>
    <property type="match status" value="1"/>
</dbReference>
<comment type="caution">
    <text evidence="5">The sequence shown here is derived from an EMBL/GenBank/DDBJ whole genome shotgun (WGS) entry which is preliminary data.</text>
</comment>
<evidence type="ECO:0000259" key="4">
    <source>
        <dbReference type="PROSITE" id="PS50987"/>
    </source>
</evidence>
<dbReference type="RefSeq" id="WP_133601969.1">
    <property type="nucleotide sequence ID" value="NZ_JAUFPJ010000001.1"/>
</dbReference>
<dbReference type="OrthoDB" id="5296924at2"/>
<keyword evidence="1" id="KW-0805">Transcription regulation</keyword>
<dbReference type="PANTHER" id="PTHR43132">
    <property type="entry name" value="ARSENICAL RESISTANCE OPERON REPRESSOR ARSR-RELATED"/>
    <property type="match status" value="1"/>
</dbReference>
<dbReference type="EMBL" id="SNXE01000001">
    <property type="protein sequence ID" value="TDP13053.1"/>
    <property type="molecule type" value="Genomic_DNA"/>
</dbReference>
<dbReference type="GO" id="GO:0003677">
    <property type="term" value="F:DNA binding"/>
    <property type="evidence" value="ECO:0007669"/>
    <property type="project" value="UniProtKB-KW"/>
</dbReference>
<keyword evidence="6" id="KW-1185">Reference proteome</keyword>
<evidence type="ECO:0000313" key="6">
    <source>
        <dbReference type="Proteomes" id="UP000295357"/>
    </source>
</evidence>
<dbReference type="Pfam" id="PF01022">
    <property type="entry name" value="HTH_5"/>
    <property type="match status" value="1"/>
</dbReference>
<keyword evidence="3" id="KW-0804">Transcription</keyword>
<dbReference type="Proteomes" id="UP000295357">
    <property type="component" value="Unassembled WGS sequence"/>
</dbReference>
<dbReference type="Gene3D" id="1.10.10.10">
    <property type="entry name" value="Winged helix-like DNA-binding domain superfamily/Winged helix DNA-binding domain"/>
    <property type="match status" value="1"/>
</dbReference>
<dbReference type="GO" id="GO:0003700">
    <property type="term" value="F:DNA-binding transcription factor activity"/>
    <property type="evidence" value="ECO:0007669"/>
    <property type="project" value="InterPro"/>
</dbReference>
<evidence type="ECO:0000256" key="1">
    <source>
        <dbReference type="ARBA" id="ARBA00023015"/>
    </source>
</evidence>
<dbReference type="InterPro" id="IPR036390">
    <property type="entry name" value="WH_DNA-bd_sf"/>
</dbReference>
<protein>
    <submittedName>
        <fullName evidence="5">ArsR family transcriptional regulator</fullName>
    </submittedName>
</protein>
<dbReference type="PROSITE" id="PS50987">
    <property type="entry name" value="HTH_ARSR_2"/>
    <property type="match status" value="1"/>
</dbReference>
<dbReference type="PRINTS" id="PR00778">
    <property type="entry name" value="HTHARSR"/>
</dbReference>
<dbReference type="PANTHER" id="PTHR43132:SF2">
    <property type="entry name" value="ARSENICAL RESISTANCE OPERON REPRESSOR ARSR-RELATED"/>
    <property type="match status" value="1"/>
</dbReference>
<dbReference type="InterPro" id="IPR036388">
    <property type="entry name" value="WH-like_DNA-bd_sf"/>
</dbReference>
<reference evidence="5 6" key="1">
    <citation type="submission" date="2019-03" db="EMBL/GenBank/DDBJ databases">
        <title>Genomic Encyclopedia of Type Strains, Phase IV (KMG-IV): sequencing the most valuable type-strain genomes for metagenomic binning, comparative biology and taxonomic classification.</title>
        <authorList>
            <person name="Goeker M."/>
        </authorList>
    </citation>
    <scope>NUCLEOTIDE SEQUENCE [LARGE SCALE GENOMIC DNA]</scope>
    <source>
        <strain evidence="5 6">DSM 25082</strain>
    </source>
</reference>
<dbReference type="InterPro" id="IPR011991">
    <property type="entry name" value="ArsR-like_HTH"/>
</dbReference>
<sequence>MDSAQSAPDEADRVYEMAAELFGLMATPLRLKIISALCRCEKTVGELVSELGSSQPNVSQHLAHLYRAGILARRREGVQIFYRVQNERAVALCRAVCTQIAIEIEDPAALAPEQRLLAPRH</sequence>
<gene>
    <name evidence="5" type="ORF">DFR39_101527</name>
</gene>
<name>A0A4R6NAU6_9BURK</name>
<dbReference type="SUPFAM" id="SSF46785">
    <property type="entry name" value="Winged helix' DNA-binding domain"/>
    <property type="match status" value="1"/>
</dbReference>
<dbReference type="AlphaFoldDB" id="A0A4R6NAU6"/>
<dbReference type="InterPro" id="IPR001845">
    <property type="entry name" value="HTH_ArsR_DNA-bd_dom"/>
</dbReference>
<dbReference type="InterPro" id="IPR051011">
    <property type="entry name" value="Metal_resp_trans_reg"/>
</dbReference>
<proteinExistence type="predicted"/>
<evidence type="ECO:0000313" key="5">
    <source>
        <dbReference type="EMBL" id="TDP13053.1"/>
    </source>
</evidence>
<organism evidence="5 6">
    <name type="scientific">Roseateles asaccharophilus</name>
    <dbReference type="NCBI Taxonomy" id="582607"/>
    <lineage>
        <taxon>Bacteria</taxon>
        <taxon>Pseudomonadati</taxon>
        <taxon>Pseudomonadota</taxon>
        <taxon>Betaproteobacteria</taxon>
        <taxon>Burkholderiales</taxon>
        <taxon>Sphaerotilaceae</taxon>
        <taxon>Roseateles</taxon>
    </lineage>
</organism>
<evidence type="ECO:0000256" key="2">
    <source>
        <dbReference type="ARBA" id="ARBA00023125"/>
    </source>
</evidence>
<keyword evidence="2" id="KW-0238">DNA-binding</keyword>
<evidence type="ECO:0000256" key="3">
    <source>
        <dbReference type="ARBA" id="ARBA00023163"/>
    </source>
</evidence>
<accession>A0A4R6NAU6</accession>
<dbReference type="NCBIfam" id="NF033788">
    <property type="entry name" value="HTH_metalloreg"/>
    <property type="match status" value="1"/>
</dbReference>
<dbReference type="CDD" id="cd00090">
    <property type="entry name" value="HTH_ARSR"/>
    <property type="match status" value="1"/>
</dbReference>
<feature type="domain" description="HTH arsR-type" evidence="4">
    <location>
        <begin position="10"/>
        <end position="104"/>
    </location>
</feature>